<comment type="caution">
    <text evidence="3">The sequence shown here is derived from an EMBL/GenBank/DDBJ whole genome shotgun (WGS) entry which is preliminary data.</text>
</comment>
<dbReference type="PANTHER" id="PTHR34512">
    <property type="entry name" value="CELL SURFACE PROTEIN"/>
    <property type="match status" value="1"/>
</dbReference>
<gene>
    <name evidence="3" type="ORF">DX116_14685</name>
</gene>
<proteinExistence type="predicted"/>
<dbReference type="EMBL" id="QUBR01000002">
    <property type="protein sequence ID" value="REK70386.1"/>
    <property type="molecule type" value="Genomic_DNA"/>
</dbReference>
<feature type="compositionally biased region" description="Basic and acidic residues" evidence="1">
    <location>
        <begin position="20"/>
        <end position="31"/>
    </location>
</feature>
<name>A0A371P4N5_9ACTN</name>
<dbReference type="PANTHER" id="PTHR34512:SF30">
    <property type="entry name" value="OUTER MEMBRANE PROTEIN ASSEMBLY FACTOR BAMB"/>
    <property type="match status" value="1"/>
</dbReference>
<dbReference type="InterPro" id="IPR002372">
    <property type="entry name" value="PQQ_rpt_dom"/>
</dbReference>
<evidence type="ECO:0000256" key="1">
    <source>
        <dbReference type="SAM" id="MobiDB-lite"/>
    </source>
</evidence>
<feature type="region of interest" description="Disordered" evidence="1">
    <location>
        <begin position="13"/>
        <end position="51"/>
    </location>
</feature>
<evidence type="ECO:0000259" key="2">
    <source>
        <dbReference type="Pfam" id="PF13360"/>
    </source>
</evidence>
<dbReference type="AlphaFoldDB" id="A0A371P4N5"/>
<dbReference type="Proteomes" id="UP000265581">
    <property type="component" value="Unassembled WGS sequence"/>
</dbReference>
<accession>A0A371P4N5</accession>
<keyword evidence="4" id="KW-1185">Reference proteome</keyword>
<dbReference type="InterPro" id="IPR011044">
    <property type="entry name" value="Quino_amine_DH_bsu"/>
</dbReference>
<dbReference type="SUPFAM" id="SSF50998">
    <property type="entry name" value="Quinoprotein alcohol dehydrogenase-like"/>
    <property type="match status" value="1"/>
</dbReference>
<dbReference type="Pfam" id="PF13360">
    <property type="entry name" value="PQQ_2"/>
    <property type="match status" value="1"/>
</dbReference>
<protein>
    <recommendedName>
        <fullName evidence="2">Pyrrolo-quinoline quinone repeat domain-containing protein</fullName>
    </recommendedName>
</protein>
<dbReference type="SUPFAM" id="SSF50969">
    <property type="entry name" value="YVTN repeat-like/Quinoprotein amine dehydrogenase"/>
    <property type="match status" value="1"/>
</dbReference>
<dbReference type="InterPro" id="IPR011047">
    <property type="entry name" value="Quinoprotein_ADH-like_sf"/>
</dbReference>
<reference evidence="3 4" key="1">
    <citation type="submission" date="2018-08" db="EMBL/GenBank/DDBJ databases">
        <title>Aeromicrobium sp. M2KJ-4, whole genome shotgun sequence.</title>
        <authorList>
            <person name="Tuo L."/>
        </authorList>
    </citation>
    <scope>NUCLEOTIDE SEQUENCE [LARGE SCALE GENOMIC DNA]</scope>
    <source>
        <strain evidence="3 4">M2KJ-4</strain>
    </source>
</reference>
<evidence type="ECO:0000313" key="4">
    <source>
        <dbReference type="Proteomes" id="UP000265581"/>
    </source>
</evidence>
<evidence type="ECO:0000313" key="3">
    <source>
        <dbReference type="EMBL" id="REK70386.1"/>
    </source>
</evidence>
<feature type="domain" description="Pyrrolo-quinoline quinone repeat" evidence="2">
    <location>
        <begin position="517"/>
        <end position="624"/>
    </location>
</feature>
<organism evidence="3 4">
    <name type="scientific">Aeromicrobium endophyticum</name>
    <dbReference type="NCBI Taxonomy" id="2292704"/>
    <lineage>
        <taxon>Bacteria</taxon>
        <taxon>Bacillati</taxon>
        <taxon>Actinomycetota</taxon>
        <taxon>Actinomycetes</taxon>
        <taxon>Propionibacteriales</taxon>
        <taxon>Nocardioidaceae</taxon>
        <taxon>Aeromicrobium</taxon>
    </lineage>
</organism>
<sequence>MTAVAVALALALGGCTGGGDDDRRTSDDEKAAGLPLPKKAPSARGPATGPALEPKVLLASSDALEQQAGSIDTAQVDRRSGAFISGSTVVGYSIDDVSGYSLTSGEQLWTSDLDLGGGTVCFVSEPDRAVKTFTIAYGESSFCSKLATVRVKDGKVLKLSERLSESVEFEGGRTGGSVDQLFTVDGRDHLIDSSGVVWEMKAGEPDPVARLEARSYFDIYPTPKGDMLIGSRLSDRGRCRVDGYALPSFEHVWTSDTATLFPEVREDCVISVAAGNSALLMQETTEGYSMVQVDPATGTVVGRGQAPKDSSARTPKGQFDLAGAALHLDQTFGLPGGDTVFAQLRGLTRYSLETGKVVWDLDLDQLQLESTEEYPLTTVLPHGVTADGYLVASVSNDTAAELVAVDVKTGELAGRWAVPSEYRNGFQVDPGLDLFSGGVVLTRNFEAYDRAFADYLEVPKPEGDLYDIGVFTFPKPDDSAASDVPTAGPTDVDVKALGGLGAPADADPKAGRDVGAVRTGSLLVAYAGNTLTGIDPKTGDQSWTTTATDDPGASVCTAPEPDRKVATLLLGVRSREGAACDSLVAVDVAKGTVTDRVALPASAKSVARIEVVDGVQHVVTGDRRISRVEGGALVPIATLARQPYYFERTPQDPTLVIATTSLKDGRDWAIDAYRLPNYEPVWQTTAKKVFGKVDRENYVNLARGNGLVASTTFGDVSDTDATVKDVLVALDPATGAVTSKVGPLKRDYLADDPAQLSLSDAVVSSYESVGFDDGDIAFSQKSGIVRYSPVDQSIVWSVDTRSMVDAMERDRSATTGGTSLELIDGGRTVLVVTSNDVSVELMTLDAAKGTVTGRWNVPAAARNGLQASPDVVPVAGNVALVHDDYSWEYAMQQSGRQVPSGKRWDVGLFSLPGRKAAAK</sequence>